<sequence>MAVSQSRRTAVSAAVVVAATGDGQSASPDEGRRREGGRPAFDFGRGGGLGGRRKWRMDDGDDEAGRRWMMVRRAAQVDPLNAMGQVVEVDEIIRGARGTQKKKGRREGEGRERATQQERRTRQDPGADPPTRKLVRGQWEGVVYYYCKSSAGDRVDAGRAQEW</sequence>
<feature type="region of interest" description="Disordered" evidence="1">
    <location>
        <begin position="91"/>
        <end position="134"/>
    </location>
</feature>
<dbReference type="EMBL" id="KN832888">
    <property type="protein sequence ID" value="KIM94892.1"/>
    <property type="molecule type" value="Genomic_DNA"/>
</dbReference>
<evidence type="ECO:0000313" key="3">
    <source>
        <dbReference type="Proteomes" id="UP000054321"/>
    </source>
</evidence>
<feature type="compositionally biased region" description="Basic and acidic residues" evidence="1">
    <location>
        <begin position="106"/>
        <end position="125"/>
    </location>
</feature>
<dbReference type="Proteomes" id="UP000054321">
    <property type="component" value="Unassembled WGS sequence"/>
</dbReference>
<accession>A0A0C3CYZ2</accession>
<dbReference type="InParanoid" id="A0A0C3CYZ2"/>
<dbReference type="HOGENOM" id="CLU_1627584_0_0_1"/>
<gene>
    <name evidence="2" type="ORF">OIDMADRAFT_34321</name>
</gene>
<proteinExistence type="predicted"/>
<protein>
    <submittedName>
        <fullName evidence="2">Uncharacterized protein</fullName>
    </submittedName>
</protein>
<dbReference type="AlphaFoldDB" id="A0A0C3CYZ2"/>
<reference evidence="3" key="2">
    <citation type="submission" date="2015-01" db="EMBL/GenBank/DDBJ databases">
        <title>Evolutionary Origins and Diversification of the Mycorrhizal Mutualists.</title>
        <authorList>
            <consortium name="DOE Joint Genome Institute"/>
            <consortium name="Mycorrhizal Genomics Consortium"/>
            <person name="Kohler A."/>
            <person name="Kuo A."/>
            <person name="Nagy L.G."/>
            <person name="Floudas D."/>
            <person name="Copeland A."/>
            <person name="Barry K.W."/>
            <person name="Cichocki N."/>
            <person name="Veneault-Fourrey C."/>
            <person name="LaButti K."/>
            <person name="Lindquist E.A."/>
            <person name="Lipzen A."/>
            <person name="Lundell T."/>
            <person name="Morin E."/>
            <person name="Murat C."/>
            <person name="Riley R."/>
            <person name="Ohm R."/>
            <person name="Sun H."/>
            <person name="Tunlid A."/>
            <person name="Henrissat B."/>
            <person name="Grigoriev I.V."/>
            <person name="Hibbett D.S."/>
            <person name="Martin F."/>
        </authorList>
    </citation>
    <scope>NUCLEOTIDE SEQUENCE [LARGE SCALE GENOMIC DNA]</scope>
    <source>
        <strain evidence="3">Zn</strain>
    </source>
</reference>
<evidence type="ECO:0000313" key="2">
    <source>
        <dbReference type="EMBL" id="KIM94892.1"/>
    </source>
</evidence>
<feature type="region of interest" description="Disordered" evidence="1">
    <location>
        <begin position="17"/>
        <end position="61"/>
    </location>
</feature>
<reference evidence="2 3" key="1">
    <citation type="submission" date="2014-04" db="EMBL/GenBank/DDBJ databases">
        <authorList>
            <consortium name="DOE Joint Genome Institute"/>
            <person name="Kuo A."/>
            <person name="Martino E."/>
            <person name="Perotto S."/>
            <person name="Kohler A."/>
            <person name="Nagy L.G."/>
            <person name="Floudas D."/>
            <person name="Copeland A."/>
            <person name="Barry K.W."/>
            <person name="Cichocki N."/>
            <person name="Veneault-Fourrey C."/>
            <person name="LaButti K."/>
            <person name="Lindquist E.A."/>
            <person name="Lipzen A."/>
            <person name="Lundell T."/>
            <person name="Morin E."/>
            <person name="Murat C."/>
            <person name="Sun H."/>
            <person name="Tunlid A."/>
            <person name="Henrissat B."/>
            <person name="Grigoriev I.V."/>
            <person name="Hibbett D.S."/>
            <person name="Martin F."/>
            <person name="Nordberg H.P."/>
            <person name="Cantor M.N."/>
            <person name="Hua S.X."/>
        </authorList>
    </citation>
    <scope>NUCLEOTIDE SEQUENCE [LARGE SCALE GENOMIC DNA]</scope>
    <source>
        <strain evidence="2 3">Zn</strain>
    </source>
</reference>
<name>A0A0C3CYZ2_OIDMZ</name>
<keyword evidence="3" id="KW-1185">Reference proteome</keyword>
<organism evidence="2 3">
    <name type="scientific">Oidiodendron maius (strain Zn)</name>
    <dbReference type="NCBI Taxonomy" id="913774"/>
    <lineage>
        <taxon>Eukaryota</taxon>
        <taxon>Fungi</taxon>
        <taxon>Dikarya</taxon>
        <taxon>Ascomycota</taxon>
        <taxon>Pezizomycotina</taxon>
        <taxon>Leotiomycetes</taxon>
        <taxon>Leotiomycetes incertae sedis</taxon>
        <taxon>Myxotrichaceae</taxon>
        <taxon>Oidiodendron</taxon>
    </lineage>
</organism>
<evidence type="ECO:0000256" key="1">
    <source>
        <dbReference type="SAM" id="MobiDB-lite"/>
    </source>
</evidence>